<keyword evidence="6" id="KW-0004">4Fe-4S</keyword>
<comment type="function">
    <text evidence="15">Involved in oxidative DNA damage repair. Initiates repair of A*oxoG to C*G by removing the inappropriately paired adenine base from the DNA backbone. Possesses both adenine and 2-OH-A DNA glycosylase activities.</text>
</comment>
<evidence type="ECO:0000256" key="17">
    <source>
        <dbReference type="SAM" id="MobiDB-lite"/>
    </source>
</evidence>
<evidence type="ECO:0000256" key="7">
    <source>
        <dbReference type="ARBA" id="ARBA00022723"/>
    </source>
</evidence>
<keyword evidence="10 16" id="KW-0408">Iron</keyword>
<dbReference type="CDD" id="cd03431">
    <property type="entry name" value="NUDIX_DNA_Glycosylase_C-MutY"/>
    <property type="match status" value="1"/>
</dbReference>
<dbReference type="SMART" id="SM00478">
    <property type="entry name" value="ENDO3c"/>
    <property type="match status" value="1"/>
</dbReference>
<dbReference type="GO" id="GO:0006284">
    <property type="term" value="P:base-excision repair"/>
    <property type="evidence" value="ECO:0007669"/>
    <property type="project" value="UniProtKB-UniRule"/>
</dbReference>
<keyword evidence="13" id="KW-0539">Nucleus</keyword>
<dbReference type="InterPro" id="IPR044298">
    <property type="entry name" value="MIG/MutY"/>
</dbReference>
<evidence type="ECO:0000256" key="4">
    <source>
        <dbReference type="ARBA" id="ARBA00012045"/>
    </source>
</evidence>
<sequence length="466" mass="53170">MLVQLPLNRASNFAMENDLKSPKRKRAVPLKKMSSQNVASQKEPQEEKQSICDMEDMFSDIETQKIRKALLGWYEDNCRDLPWRRRTNKEEEEDEEKEKRAYGVWVSEVMLQQTRVQTVIQYYNRWMLKWPTLHHLAQASLEEVNEMWAGLGYYRRARFLLEGAKMIIAGGDGFPKTISSLRKVPGIGEYTAGAIASIAFEEVAPVVDGNVVRVLARLKAICANPKHKTIVKNFWKLAAQLVDPCLPGDFNQSLMELGAIICTPMNPSCSLCPVSSHCRAYSISKEDKSVVVTDYPAKVLKVKQRKEYSAVCVVEILGSHDIVEGQNTGSRFLLVKRPNEGLLAGLWEFPSITLDKEADLTLRKNEIDHLLKKSFRLERGMTYQKISREEVGEFFHIFSHIRLKVYVELLVICLKGERSDLFSEQDNEVMSWKCVDSKALATLGLTSGVRKVYNMVQKLKQKKLST</sequence>
<dbReference type="GO" id="GO:0046872">
    <property type="term" value="F:metal ion binding"/>
    <property type="evidence" value="ECO:0007669"/>
    <property type="project" value="UniProtKB-UniRule"/>
</dbReference>
<dbReference type="GO" id="GO:0035485">
    <property type="term" value="F:adenine/guanine mispair binding"/>
    <property type="evidence" value="ECO:0007669"/>
    <property type="project" value="TreeGrafter"/>
</dbReference>
<evidence type="ECO:0000256" key="15">
    <source>
        <dbReference type="ARBA" id="ARBA00058024"/>
    </source>
</evidence>
<dbReference type="SMART" id="SM00525">
    <property type="entry name" value="FES"/>
    <property type="match status" value="1"/>
</dbReference>
<feature type="domain" description="HhH-GPD" evidence="18">
    <location>
        <begin position="110"/>
        <end position="260"/>
    </location>
</feature>
<evidence type="ECO:0000256" key="16">
    <source>
        <dbReference type="RuleBase" id="RU365096"/>
    </source>
</evidence>
<protein>
    <recommendedName>
        <fullName evidence="5 16">Adenine DNA glycosylase</fullName>
        <ecNumber evidence="4 16">3.2.2.31</ecNumber>
    </recommendedName>
</protein>
<name>A0AAV8UA99_9ROSI</name>
<dbReference type="Gene3D" id="3.90.79.10">
    <property type="entry name" value="Nucleoside Triphosphate Pyrophosphohydrolase"/>
    <property type="match status" value="1"/>
</dbReference>
<evidence type="ECO:0000256" key="5">
    <source>
        <dbReference type="ARBA" id="ARBA00022023"/>
    </source>
</evidence>
<dbReference type="InterPro" id="IPR023170">
    <property type="entry name" value="HhH_base_excis_C"/>
</dbReference>
<comment type="subcellular location">
    <subcellularLocation>
        <location evidence="2">Nucleus</location>
    </subcellularLocation>
</comment>
<dbReference type="FunFam" id="1.10.340.30:FF:000011">
    <property type="entry name" value="Adenine DNA glycosylase"/>
    <property type="match status" value="1"/>
</dbReference>
<keyword evidence="9" id="KW-0378">Hydrolase</keyword>
<keyword evidence="12" id="KW-0234">DNA repair</keyword>
<proteinExistence type="inferred from homology"/>
<dbReference type="InterPro" id="IPR003265">
    <property type="entry name" value="HhH-GPD_domain"/>
</dbReference>
<dbReference type="EC" id="3.2.2.31" evidence="4 16"/>
<dbReference type="Pfam" id="PF14815">
    <property type="entry name" value="NUDIX_4"/>
    <property type="match status" value="1"/>
</dbReference>
<comment type="catalytic activity">
    <reaction evidence="1 16">
        <text>Hydrolyzes free adenine bases from 7,8-dihydro-8-oxoguanine:adenine mismatched double-stranded DNA, leaving an apurinic site.</text>
        <dbReference type="EC" id="3.2.2.31"/>
    </reaction>
</comment>
<evidence type="ECO:0000256" key="8">
    <source>
        <dbReference type="ARBA" id="ARBA00022763"/>
    </source>
</evidence>
<evidence type="ECO:0000256" key="14">
    <source>
        <dbReference type="ARBA" id="ARBA00023295"/>
    </source>
</evidence>
<dbReference type="Gene3D" id="1.10.340.30">
    <property type="entry name" value="Hypothetical protein, domain 2"/>
    <property type="match status" value="1"/>
</dbReference>
<dbReference type="PANTHER" id="PTHR42944">
    <property type="entry name" value="ADENINE DNA GLYCOSYLASE"/>
    <property type="match status" value="1"/>
</dbReference>
<comment type="caution">
    <text evidence="19">The sequence shown here is derived from an EMBL/GenBank/DDBJ whole genome shotgun (WGS) entry which is preliminary data.</text>
</comment>
<feature type="compositionally biased region" description="Polar residues" evidence="17">
    <location>
        <begin position="33"/>
        <end position="42"/>
    </location>
</feature>
<evidence type="ECO:0000256" key="3">
    <source>
        <dbReference type="ARBA" id="ARBA00008343"/>
    </source>
</evidence>
<dbReference type="InterPro" id="IPR000445">
    <property type="entry name" value="HhH_motif"/>
</dbReference>
<dbReference type="GO" id="GO:0005634">
    <property type="term" value="C:nucleus"/>
    <property type="evidence" value="ECO:0007669"/>
    <property type="project" value="UniProtKB-SubCell"/>
</dbReference>
<accession>A0AAV8UA99</accession>
<organism evidence="19 20">
    <name type="scientific">Erythroxylum novogranatense</name>
    <dbReference type="NCBI Taxonomy" id="1862640"/>
    <lineage>
        <taxon>Eukaryota</taxon>
        <taxon>Viridiplantae</taxon>
        <taxon>Streptophyta</taxon>
        <taxon>Embryophyta</taxon>
        <taxon>Tracheophyta</taxon>
        <taxon>Spermatophyta</taxon>
        <taxon>Magnoliopsida</taxon>
        <taxon>eudicotyledons</taxon>
        <taxon>Gunneridae</taxon>
        <taxon>Pentapetalae</taxon>
        <taxon>rosids</taxon>
        <taxon>fabids</taxon>
        <taxon>Malpighiales</taxon>
        <taxon>Erythroxylaceae</taxon>
        <taxon>Erythroxylum</taxon>
    </lineage>
</organism>
<dbReference type="InterPro" id="IPR011257">
    <property type="entry name" value="DNA_glycosylase"/>
</dbReference>
<dbReference type="SUPFAM" id="SSF55811">
    <property type="entry name" value="Nudix"/>
    <property type="match status" value="1"/>
</dbReference>
<dbReference type="PANTHER" id="PTHR42944:SF1">
    <property type="entry name" value="ADENINE DNA GLYCOSYLASE"/>
    <property type="match status" value="1"/>
</dbReference>
<evidence type="ECO:0000313" key="20">
    <source>
        <dbReference type="Proteomes" id="UP001159364"/>
    </source>
</evidence>
<dbReference type="Pfam" id="PF00633">
    <property type="entry name" value="HHH"/>
    <property type="match status" value="1"/>
</dbReference>
<evidence type="ECO:0000256" key="2">
    <source>
        <dbReference type="ARBA" id="ARBA00004123"/>
    </source>
</evidence>
<dbReference type="AlphaFoldDB" id="A0AAV8UA99"/>
<dbReference type="SUPFAM" id="SSF48150">
    <property type="entry name" value="DNA-glycosylase"/>
    <property type="match status" value="1"/>
</dbReference>
<dbReference type="GO" id="GO:0034039">
    <property type="term" value="F:8-oxo-7,8-dihydroguanine DNA N-glycosylase activity"/>
    <property type="evidence" value="ECO:0007669"/>
    <property type="project" value="TreeGrafter"/>
</dbReference>
<dbReference type="InterPro" id="IPR029119">
    <property type="entry name" value="MutY_C"/>
</dbReference>
<comment type="similarity">
    <text evidence="3 16">Belongs to the Nth/MutY family.</text>
</comment>
<evidence type="ECO:0000256" key="13">
    <source>
        <dbReference type="ARBA" id="ARBA00023242"/>
    </source>
</evidence>
<keyword evidence="14 16" id="KW-0326">Glycosidase</keyword>
<dbReference type="GO" id="GO:0032357">
    <property type="term" value="F:oxidized purine DNA binding"/>
    <property type="evidence" value="ECO:0007669"/>
    <property type="project" value="TreeGrafter"/>
</dbReference>
<evidence type="ECO:0000256" key="10">
    <source>
        <dbReference type="ARBA" id="ARBA00023004"/>
    </source>
</evidence>
<dbReference type="FunFam" id="1.10.1670.10:FF:000002">
    <property type="entry name" value="Adenine DNA glycosylase"/>
    <property type="match status" value="1"/>
</dbReference>
<dbReference type="GO" id="GO:0006298">
    <property type="term" value="P:mismatch repair"/>
    <property type="evidence" value="ECO:0007669"/>
    <property type="project" value="TreeGrafter"/>
</dbReference>
<dbReference type="CDD" id="cd00056">
    <property type="entry name" value="ENDO3c"/>
    <property type="match status" value="1"/>
</dbReference>
<evidence type="ECO:0000256" key="12">
    <source>
        <dbReference type="ARBA" id="ARBA00023204"/>
    </source>
</evidence>
<dbReference type="Proteomes" id="UP001159364">
    <property type="component" value="Linkage Group LG08"/>
</dbReference>
<dbReference type="Pfam" id="PF00730">
    <property type="entry name" value="HhH-GPD"/>
    <property type="match status" value="1"/>
</dbReference>
<dbReference type="InterPro" id="IPR003651">
    <property type="entry name" value="Endonuclease3_FeS-loop_motif"/>
</dbReference>
<evidence type="ECO:0000259" key="18">
    <source>
        <dbReference type="SMART" id="SM00478"/>
    </source>
</evidence>
<evidence type="ECO:0000313" key="19">
    <source>
        <dbReference type="EMBL" id="KAJ8899346.1"/>
    </source>
</evidence>
<dbReference type="EMBL" id="JAIWQS010000008">
    <property type="protein sequence ID" value="KAJ8899346.1"/>
    <property type="molecule type" value="Genomic_DNA"/>
</dbReference>
<evidence type="ECO:0000256" key="1">
    <source>
        <dbReference type="ARBA" id="ARBA00000843"/>
    </source>
</evidence>
<evidence type="ECO:0000256" key="9">
    <source>
        <dbReference type="ARBA" id="ARBA00022801"/>
    </source>
</evidence>
<evidence type="ECO:0000256" key="11">
    <source>
        <dbReference type="ARBA" id="ARBA00023014"/>
    </source>
</evidence>
<comment type="function">
    <text evidence="16">Adenine glycosylase active on G-A mispairs.</text>
</comment>
<dbReference type="InterPro" id="IPR015797">
    <property type="entry name" value="NUDIX_hydrolase-like_dom_sf"/>
</dbReference>
<keyword evidence="11" id="KW-0411">Iron-sulfur</keyword>
<keyword evidence="20" id="KW-1185">Reference proteome</keyword>
<evidence type="ECO:0000256" key="6">
    <source>
        <dbReference type="ARBA" id="ARBA00022485"/>
    </source>
</evidence>
<dbReference type="FunFam" id="3.90.79.10:FF:000026">
    <property type="entry name" value="Adenine DNA glycosylase"/>
    <property type="match status" value="1"/>
</dbReference>
<dbReference type="GO" id="GO:0000701">
    <property type="term" value="F:purine-specific mismatch base pair DNA N-glycosylase activity"/>
    <property type="evidence" value="ECO:0007669"/>
    <property type="project" value="UniProtKB-EC"/>
</dbReference>
<feature type="region of interest" description="Disordered" evidence="17">
    <location>
        <begin position="14"/>
        <end position="49"/>
    </location>
</feature>
<keyword evidence="7" id="KW-0479">Metal-binding</keyword>
<dbReference type="Gene3D" id="1.10.1670.10">
    <property type="entry name" value="Helix-hairpin-Helix base-excision DNA repair enzymes (C-terminal)"/>
    <property type="match status" value="1"/>
</dbReference>
<reference evidence="19 20" key="1">
    <citation type="submission" date="2021-09" db="EMBL/GenBank/DDBJ databases">
        <title>Genomic insights and catalytic innovation underlie evolution of tropane alkaloids biosynthesis.</title>
        <authorList>
            <person name="Wang Y.-J."/>
            <person name="Tian T."/>
            <person name="Huang J.-P."/>
            <person name="Huang S.-X."/>
        </authorList>
    </citation>
    <scope>NUCLEOTIDE SEQUENCE [LARGE SCALE GENOMIC DNA]</scope>
    <source>
        <strain evidence="19">KIB-2018</strain>
        <tissue evidence="19">Leaf</tissue>
    </source>
</reference>
<keyword evidence="8 16" id="KW-0227">DNA damage</keyword>
<dbReference type="GO" id="GO:0051539">
    <property type="term" value="F:4 iron, 4 sulfur cluster binding"/>
    <property type="evidence" value="ECO:0007669"/>
    <property type="project" value="UniProtKB-UniRule"/>
</dbReference>
<gene>
    <name evidence="19" type="ORF">K2173_018320</name>
</gene>
<comment type="cofactor">
    <cofactor evidence="16">
        <name>[4Fe-4S] cluster</name>
        <dbReference type="ChEBI" id="CHEBI:49883"/>
    </cofactor>
    <text evidence="16">Binds 1 [4Fe-4S] cluster.</text>
</comment>